<keyword evidence="3" id="KW-0812">Transmembrane</keyword>
<dbReference type="GO" id="GO:0004791">
    <property type="term" value="F:thioredoxin-disulfide reductase (NADPH) activity"/>
    <property type="evidence" value="ECO:0007669"/>
    <property type="project" value="TreeGrafter"/>
</dbReference>
<dbReference type="SUPFAM" id="SSF52833">
    <property type="entry name" value="Thioredoxin-like"/>
    <property type="match status" value="1"/>
</dbReference>
<dbReference type="STRING" id="1661398.A0A482W3Z3"/>
<dbReference type="GO" id="GO:0005789">
    <property type="term" value="C:endoplasmic reticulum membrane"/>
    <property type="evidence" value="ECO:0007669"/>
    <property type="project" value="TreeGrafter"/>
</dbReference>
<name>A0A482W3Z3_ASBVE</name>
<dbReference type="Proteomes" id="UP000292052">
    <property type="component" value="Unassembled WGS sequence"/>
</dbReference>
<dbReference type="AlphaFoldDB" id="A0A482W3Z3"/>
<evidence type="ECO:0000256" key="2">
    <source>
        <dbReference type="ARBA" id="ARBA00023284"/>
    </source>
</evidence>
<evidence type="ECO:0000256" key="3">
    <source>
        <dbReference type="SAM" id="Phobius"/>
    </source>
</evidence>
<feature type="chain" id="PRO_5019818519" evidence="4">
    <location>
        <begin position="25"/>
        <end position="202"/>
    </location>
</feature>
<evidence type="ECO:0000256" key="1">
    <source>
        <dbReference type="ARBA" id="ARBA00022729"/>
    </source>
</evidence>
<gene>
    <name evidence="5" type="ORF">BDFB_001271</name>
</gene>
<dbReference type="InterPro" id="IPR036249">
    <property type="entry name" value="Thioredoxin-like_sf"/>
</dbReference>
<dbReference type="PANTHER" id="PTHR13544:SF0">
    <property type="entry name" value="THIOREDOXIN REDUCTASE-LIKE SELENOPROTEIN T"/>
    <property type="match status" value="1"/>
</dbReference>
<proteinExistence type="predicted"/>
<organism evidence="5 6">
    <name type="scientific">Asbolus verrucosus</name>
    <name type="common">Desert ironclad beetle</name>
    <dbReference type="NCBI Taxonomy" id="1661398"/>
    <lineage>
        <taxon>Eukaryota</taxon>
        <taxon>Metazoa</taxon>
        <taxon>Ecdysozoa</taxon>
        <taxon>Arthropoda</taxon>
        <taxon>Hexapoda</taxon>
        <taxon>Insecta</taxon>
        <taxon>Pterygota</taxon>
        <taxon>Neoptera</taxon>
        <taxon>Endopterygota</taxon>
        <taxon>Coleoptera</taxon>
        <taxon>Polyphaga</taxon>
        <taxon>Cucujiformia</taxon>
        <taxon>Tenebrionidae</taxon>
        <taxon>Pimeliinae</taxon>
        <taxon>Asbolus</taxon>
    </lineage>
</organism>
<dbReference type="InterPro" id="IPR011893">
    <property type="entry name" value="Selenoprotein_Rdx-typ"/>
</dbReference>
<comment type="caution">
    <text evidence="5">The sequence shown here is derived from an EMBL/GenBank/DDBJ whole genome shotgun (WGS) entry which is preliminary data.</text>
</comment>
<accession>A0A482W3Z3</accession>
<keyword evidence="3" id="KW-1133">Transmembrane helix</keyword>
<dbReference type="InterPro" id="IPR019389">
    <property type="entry name" value="Selenoprotein_T"/>
</dbReference>
<reference evidence="5 6" key="1">
    <citation type="submission" date="2017-03" db="EMBL/GenBank/DDBJ databases">
        <title>Genome of the blue death feigning beetle - Asbolus verrucosus.</title>
        <authorList>
            <person name="Rider S.D."/>
        </authorList>
    </citation>
    <scope>NUCLEOTIDE SEQUENCE [LARGE SCALE GENOMIC DNA]</scope>
    <source>
        <strain evidence="5">Butters</strain>
        <tissue evidence="5">Head and leg muscle</tissue>
    </source>
</reference>
<dbReference type="OrthoDB" id="60822at2759"/>
<keyword evidence="1 4" id="KW-0732">Signal</keyword>
<evidence type="ECO:0000313" key="5">
    <source>
        <dbReference type="EMBL" id="RZC39850.1"/>
    </source>
</evidence>
<dbReference type="NCBIfam" id="TIGR02174">
    <property type="entry name" value="CXXU_selWTH"/>
    <property type="match status" value="1"/>
</dbReference>
<dbReference type="EMBL" id="QDEB01030983">
    <property type="protein sequence ID" value="RZC39850.1"/>
    <property type="molecule type" value="Genomic_DNA"/>
</dbReference>
<dbReference type="Pfam" id="PF10262">
    <property type="entry name" value="Rdx"/>
    <property type="match status" value="1"/>
</dbReference>
<dbReference type="PANTHER" id="PTHR13544">
    <property type="entry name" value="SELENOPROTEIN T"/>
    <property type="match status" value="1"/>
</dbReference>
<sequence length="202" mass="23111">MARLNQISCFWYLLVFGGLCLLESSNNPAAEEVLPSKLSQNVGAPTLKFLYCYSCGYRKTFDQYVTIIQQKYPFIIIDGQNYDPPGFNMYLARLIGIVKMVVIVCILGAVNIFEYINQPQPSWWIWCTENKLYACMMLFFVCNIIEGQLIQSGAFEISLNDVPVWSKLETGRIPQPAELFQIIENHMQFTDSKIELSNGFAK</sequence>
<feature type="transmembrane region" description="Helical" evidence="3">
    <location>
        <begin position="90"/>
        <end position="113"/>
    </location>
</feature>
<evidence type="ECO:0000313" key="6">
    <source>
        <dbReference type="Proteomes" id="UP000292052"/>
    </source>
</evidence>
<protein>
    <submittedName>
        <fullName evidence="5">Rdx domain containing protein</fullName>
    </submittedName>
</protein>
<dbReference type="Gene3D" id="3.40.30.10">
    <property type="entry name" value="Glutaredoxin"/>
    <property type="match status" value="1"/>
</dbReference>
<keyword evidence="3" id="KW-0472">Membrane</keyword>
<dbReference type="GO" id="GO:0045454">
    <property type="term" value="P:cell redox homeostasis"/>
    <property type="evidence" value="ECO:0007669"/>
    <property type="project" value="TreeGrafter"/>
</dbReference>
<keyword evidence="2" id="KW-0676">Redox-active center</keyword>
<feature type="signal peptide" evidence="4">
    <location>
        <begin position="1"/>
        <end position="24"/>
    </location>
</feature>
<evidence type="ECO:0000256" key="4">
    <source>
        <dbReference type="SAM" id="SignalP"/>
    </source>
</evidence>
<keyword evidence="6" id="KW-1185">Reference proteome</keyword>